<keyword evidence="4" id="KW-1185">Reference proteome</keyword>
<dbReference type="STRING" id="104452.A0A0L7KW43"/>
<name>A0A0L7KW43_OPEBR</name>
<keyword evidence="1" id="KW-0812">Transmembrane</keyword>
<proteinExistence type="predicted"/>
<sequence>MYQVRWLMLAIAAALALQSRGDGPQAQGRGLLDWIGLGEDQDPYIQQATQQVESQARALFKEPPQLSSQPRSEDSDWDSLVKFGMRKIERFLRSTALEMQLDNEVTSDGVIAPRFIDEIADEVDIIEDKKASPFRRHKLKKLIIPMLLILKLFKLKLLLFLPLILGLASFKKFLGFMALIIPGVIGYFKFCKPNISSPFSQSHYKGPQYSPAGIGVGPYREQPAHYGHYESYAGPQYSPAGIGFEPYREQPAHYGHYESYAGPQYSPAGIGIGPYREQPAHYGHYESYAGPQYSPAGIGVGPYREQPAQYGHYESYAGPQYSPAGIGVGPYREQPAHYGHYESYA</sequence>
<dbReference type="PANTHER" id="PTHR21879">
    <property type="entry name" value="FI03362P-RELATED-RELATED"/>
    <property type="match status" value="1"/>
</dbReference>
<dbReference type="InterPro" id="IPR012464">
    <property type="entry name" value="DUF1676"/>
</dbReference>
<comment type="caution">
    <text evidence="3">The sequence shown here is derived from an EMBL/GenBank/DDBJ whole genome shotgun (WGS) entry which is preliminary data.</text>
</comment>
<evidence type="ECO:0000313" key="4">
    <source>
        <dbReference type="Proteomes" id="UP000037510"/>
    </source>
</evidence>
<dbReference type="EMBL" id="JTDY01005182">
    <property type="protein sequence ID" value="KOB67286.1"/>
    <property type="molecule type" value="Genomic_DNA"/>
</dbReference>
<feature type="signal peptide" evidence="2">
    <location>
        <begin position="1"/>
        <end position="16"/>
    </location>
</feature>
<accession>A0A0L7KW43</accession>
<evidence type="ECO:0000256" key="2">
    <source>
        <dbReference type="SAM" id="SignalP"/>
    </source>
</evidence>
<gene>
    <name evidence="3" type="ORF">OBRU01_20337</name>
</gene>
<protein>
    <submittedName>
        <fullName evidence="3">Osiris 2</fullName>
    </submittedName>
</protein>
<dbReference type="GO" id="GO:0016020">
    <property type="term" value="C:membrane"/>
    <property type="evidence" value="ECO:0007669"/>
    <property type="project" value="TreeGrafter"/>
</dbReference>
<evidence type="ECO:0000256" key="1">
    <source>
        <dbReference type="SAM" id="Phobius"/>
    </source>
</evidence>
<dbReference type="Proteomes" id="UP000037510">
    <property type="component" value="Unassembled WGS sequence"/>
</dbReference>
<keyword evidence="1" id="KW-0472">Membrane</keyword>
<evidence type="ECO:0000313" key="3">
    <source>
        <dbReference type="EMBL" id="KOB67286.1"/>
    </source>
</evidence>
<keyword evidence="1" id="KW-1133">Transmembrane helix</keyword>
<feature type="transmembrane region" description="Helical" evidence="1">
    <location>
        <begin position="142"/>
        <end position="161"/>
    </location>
</feature>
<keyword evidence="2" id="KW-0732">Signal</keyword>
<organism evidence="3 4">
    <name type="scientific">Operophtera brumata</name>
    <name type="common">Winter moth</name>
    <name type="synonym">Phalaena brumata</name>
    <dbReference type="NCBI Taxonomy" id="104452"/>
    <lineage>
        <taxon>Eukaryota</taxon>
        <taxon>Metazoa</taxon>
        <taxon>Ecdysozoa</taxon>
        <taxon>Arthropoda</taxon>
        <taxon>Hexapoda</taxon>
        <taxon>Insecta</taxon>
        <taxon>Pterygota</taxon>
        <taxon>Neoptera</taxon>
        <taxon>Endopterygota</taxon>
        <taxon>Lepidoptera</taxon>
        <taxon>Glossata</taxon>
        <taxon>Ditrysia</taxon>
        <taxon>Geometroidea</taxon>
        <taxon>Geometridae</taxon>
        <taxon>Larentiinae</taxon>
        <taxon>Operophtera</taxon>
    </lineage>
</organism>
<feature type="non-terminal residue" evidence="3">
    <location>
        <position position="345"/>
    </location>
</feature>
<dbReference type="AlphaFoldDB" id="A0A0L7KW43"/>
<reference evidence="3 4" key="1">
    <citation type="journal article" date="2015" name="Genome Biol. Evol.">
        <title>The genome of winter moth (Operophtera brumata) provides a genomic perspective on sexual dimorphism and phenology.</title>
        <authorList>
            <person name="Derks M.F."/>
            <person name="Smit S."/>
            <person name="Salis L."/>
            <person name="Schijlen E."/>
            <person name="Bossers A."/>
            <person name="Mateman C."/>
            <person name="Pijl A.S."/>
            <person name="de Ridder D."/>
            <person name="Groenen M.A."/>
            <person name="Visser M.E."/>
            <person name="Megens H.J."/>
        </authorList>
    </citation>
    <scope>NUCLEOTIDE SEQUENCE [LARGE SCALE GENOMIC DNA]</scope>
    <source>
        <strain evidence="3">WM2013NL</strain>
        <tissue evidence="3">Head and thorax</tissue>
    </source>
</reference>
<feature type="chain" id="PRO_5005572931" evidence="2">
    <location>
        <begin position="17"/>
        <end position="345"/>
    </location>
</feature>
<feature type="transmembrane region" description="Helical" evidence="1">
    <location>
        <begin position="173"/>
        <end position="190"/>
    </location>
</feature>
<dbReference type="PANTHER" id="PTHR21879:SF10">
    <property type="entry name" value="LP14110P"/>
    <property type="match status" value="1"/>
</dbReference>
<dbReference type="Pfam" id="PF07898">
    <property type="entry name" value="DUF1676"/>
    <property type="match status" value="1"/>
</dbReference>